<feature type="compositionally biased region" description="Basic residues" evidence="1">
    <location>
        <begin position="1"/>
        <end position="12"/>
    </location>
</feature>
<evidence type="ECO:0000313" key="3">
    <source>
        <dbReference type="EMBL" id="NMG20529.1"/>
    </source>
</evidence>
<dbReference type="PANTHER" id="PTHR42759:SF6">
    <property type="entry name" value="REGULATORY PROTEIN-RELATED"/>
    <property type="match status" value="1"/>
</dbReference>
<feature type="region of interest" description="Disordered" evidence="1">
    <location>
        <begin position="1"/>
        <end position="27"/>
    </location>
</feature>
<keyword evidence="4" id="KW-1185">Reference proteome</keyword>
<dbReference type="Gene3D" id="3.40.50.300">
    <property type="entry name" value="P-loop containing nucleotide triphosphate hydrolases"/>
    <property type="match status" value="1"/>
</dbReference>
<dbReference type="EMBL" id="QMEB01000100">
    <property type="protein sequence ID" value="NMG20529.1"/>
    <property type="molecule type" value="Genomic_DNA"/>
</dbReference>
<accession>A0ABX1P7Z2</accession>
<dbReference type="InterPro" id="IPR027417">
    <property type="entry name" value="P-loop_NTPase"/>
</dbReference>
<dbReference type="InterPro" id="IPR003593">
    <property type="entry name" value="AAA+_ATPase"/>
</dbReference>
<dbReference type="SMART" id="SM00382">
    <property type="entry name" value="AAA"/>
    <property type="match status" value="1"/>
</dbReference>
<gene>
    <name evidence="3" type="ORF">DP116_14105</name>
</gene>
<sequence length="329" mass="37366">MARALKGKRLKYTGKVQPKPGEQDPQTGQLLYPYLPSEKLVEAVNLAITLERPLLLKGEPGCGKTKLARAVAYELRLPYEAWYVKSTSRARDGLYTYDAVGRLRDAQLAASGIDDEAAVRAKNVDAYVEWGPLGRAFLNDLRTVVLIDEIDKADIDFPNDLLLELDEKRFEVAEVKQSSSIKKIQAKVTPIVFITSNDEKDLPDAFLRRCLFHYVKFPERQQLIEIVKAHFPVSPLNVVDTIIDRFVELREEMRRDKGEAGKKVSTSELMDWVRILRHHEDDEILAKLKTELLYPGVLLKSWDDYRRYGEQGRSSSQEDDSSAPSSSGI</sequence>
<comment type="caution">
    <text evidence="3">The sequence shown here is derived from an EMBL/GenBank/DDBJ whole genome shotgun (WGS) entry which is preliminary data.</text>
</comment>
<proteinExistence type="predicted"/>
<reference evidence="3 4" key="1">
    <citation type="submission" date="2018-06" db="EMBL/GenBank/DDBJ databases">
        <title>Comparative genomics of Brasilonema spp. strains.</title>
        <authorList>
            <person name="Alvarenga D.O."/>
            <person name="Fiore M.F."/>
            <person name="Varani A.M."/>
        </authorList>
    </citation>
    <scope>NUCLEOTIDE SEQUENCE [LARGE SCALE GENOMIC DNA]</scope>
    <source>
        <strain evidence="3 4">SPC951</strain>
    </source>
</reference>
<feature type="domain" description="AAA+ ATPase" evidence="2">
    <location>
        <begin position="50"/>
        <end position="218"/>
    </location>
</feature>
<dbReference type="SUPFAM" id="SSF52540">
    <property type="entry name" value="P-loop containing nucleoside triphosphate hydrolases"/>
    <property type="match status" value="1"/>
</dbReference>
<dbReference type="CDD" id="cd00009">
    <property type="entry name" value="AAA"/>
    <property type="match status" value="1"/>
</dbReference>
<dbReference type="InterPro" id="IPR050764">
    <property type="entry name" value="CbbQ/NirQ/NorQ/GpvN"/>
</dbReference>
<dbReference type="Proteomes" id="UP000718564">
    <property type="component" value="Unassembled WGS sequence"/>
</dbReference>
<dbReference type="Pfam" id="PF07728">
    <property type="entry name" value="AAA_5"/>
    <property type="match status" value="1"/>
</dbReference>
<organism evidence="3 4">
    <name type="scientific">Brasilonema bromeliae SPC951</name>
    <dbReference type="NCBI Taxonomy" id="385972"/>
    <lineage>
        <taxon>Bacteria</taxon>
        <taxon>Bacillati</taxon>
        <taxon>Cyanobacteriota</taxon>
        <taxon>Cyanophyceae</taxon>
        <taxon>Nostocales</taxon>
        <taxon>Scytonemataceae</taxon>
        <taxon>Brasilonema</taxon>
        <taxon>Bromeliae group (in: Brasilonema)</taxon>
    </lineage>
</organism>
<dbReference type="PANTHER" id="PTHR42759">
    <property type="entry name" value="MOXR FAMILY PROTEIN"/>
    <property type="match status" value="1"/>
</dbReference>
<dbReference type="InterPro" id="IPR011704">
    <property type="entry name" value="ATPase_dyneun-rel_AAA"/>
</dbReference>
<feature type="region of interest" description="Disordered" evidence="1">
    <location>
        <begin position="309"/>
        <end position="329"/>
    </location>
</feature>
<protein>
    <submittedName>
        <fullName evidence="3">MoxR family ATPase</fullName>
    </submittedName>
</protein>
<evidence type="ECO:0000313" key="4">
    <source>
        <dbReference type="Proteomes" id="UP000718564"/>
    </source>
</evidence>
<evidence type="ECO:0000256" key="1">
    <source>
        <dbReference type="SAM" id="MobiDB-lite"/>
    </source>
</evidence>
<dbReference type="RefSeq" id="WP_169155791.1">
    <property type="nucleotide sequence ID" value="NZ_CAWPJE010000083.1"/>
</dbReference>
<evidence type="ECO:0000259" key="2">
    <source>
        <dbReference type="SMART" id="SM00382"/>
    </source>
</evidence>
<name>A0ABX1P7Z2_9CYAN</name>